<sequence>MSNPNPVQTQAFKDRQYQGYTEDWLNEPLAKQVTGVKLPQSIYEALRSLSAEERVKYLRRVISEAVKRDLLAKEE</sequence>
<dbReference type="EMBL" id="JACXAE010000085">
    <property type="protein sequence ID" value="MBD2775767.1"/>
    <property type="molecule type" value="Genomic_DNA"/>
</dbReference>
<evidence type="ECO:0000313" key="1">
    <source>
        <dbReference type="EMBL" id="MBD2775767.1"/>
    </source>
</evidence>
<gene>
    <name evidence="1" type="ORF">ICL16_27840</name>
</gene>
<reference evidence="1" key="1">
    <citation type="submission" date="2020-09" db="EMBL/GenBank/DDBJ databases">
        <title>Iningainema tapete sp. nov. (Scytonemataceae, Cyanobacteria) from greenhouses in central Florida (USA) produces two types of nodularin with biosynthetic potential for microcystin-LR and anabaenopeptins.</title>
        <authorList>
            <person name="Berthold D.E."/>
            <person name="Lefler F.W."/>
            <person name="Huang I.-S."/>
            <person name="Abdulla H."/>
            <person name="Zimba P.V."/>
            <person name="Laughinghouse H.D. IV."/>
        </authorList>
    </citation>
    <scope>NUCLEOTIDE SEQUENCE</scope>
    <source>
        <strain evidence="1">BLCCT55</strain>
    </source>
</reference>
<evidence type="ECO:0000313" key="2">
    <source>
        <dbReference type="Proteomes" id="UP000629098"/>
    </source>
</evidence>
<organism evidence="1 2">
    <name type="scientific">Iningainema tapete BLCC-T55</name>
    <dbReference type="NCBI Taxonomy" id="2748662"/>
    <lineage>
        <taxon>Bacteria</taxon>
        <taxon>Bacillati</taxon>
        <taxon>Cyanobacteriota</taxon>
        <taxon>Cyanophyceae</taxon>
        <taxon>Nostocales</taxon>
        <taxon>Scytonemataceae</taxon>
        <taxon>Iningainema tapete</taxon>
    </lineage>
</organism>
<comment type="caution">
    <text evidence="1">The sequence shown here is derived from an EMBL/GenBank/DDBJ whole genome shotgun (WGS) entry which is preliminary data.</text>
</comment>
<protein>
    <submittedName>
        <fullName evidence="1">Uncharacterized protein</fullName>
    </submittedName>
</protein>
<accession>A0A8J6XMB1</accession>
<name>A0A8J6XMB1_9CYAN</name>
<dbReference type="AlphaFoldDB" id="A0A8J6XMB1"/>
<proteinExistence type="predicted"/>
<dbReference type="RefSeq" id="WP_190834646.1">
    <property type="nucleotide sequence ID" value="NZ_CAWPPI010000085.1"/>
</dbReference>
<dbReference type="Proteomes" id="UP000629098">
    <property type="component" value="Unassembled WGS sequence"/>
</dbReference>
<keyword evidence="2" id="KW-1185">Reference proteome</keyword>